<dbReference type="Pfam" id="PF25355">
    <property type="entry name" value="DUF7882"/>
    <property type="match status" value="1"/>
</dbReference>
<organism evidence="2">
    <name type="scientific">Agromyces sp. G08B096</name>
    <dbReference type="NCBI Taxonomy" id="3156399"/>
    <lineage>
        <taxon>Bacteria</taxon>
        <taxon>Bacillati</taxon>
        <taxon>Actinomycetota</taxon>
        <taxon>Actinomycetes</taxon>
        <taxon>Micrococcales</taxon>
        <taxon>Microbacteriaceae</taxon>
        <taxon>Agromyces</taxon>
    </lineage>
</organism>
<dbReference type="GO" id="GO:0016874">
    <property type="term" value="F:ligase activity"/>
    <property type="evidence" value="ECO:0007669"/>
    <property type="project" value="UniProtKB-KW"/>
</dbReference>
<dbReference type="EMBL" id="CP158374">
    <property type="protein sequence ID" value="XBX83037.1"/>
    <property type="molecule type" value="Genomic_DNA"/>
</dbReference>
<proteinExistence type="predicted"/>
<protein>
    <submittedName>
        <fullName evidence="2">ATP-dependent DNA ligase</fullName>
    </submittedName>
</protein>
<gene>
    <name evidence="2" type="ORF">ABIQ69_03675</name>
</gene>
<evidence type="ECO:0000259" key="1">
    <source>
        <dbReference type="Pfam" id="PF25355"/>
    </source>
</evidence>
<accession>A0AAU7W8J2</accession>
<dbReference type="InterPro" id="IPR057204">
    <property type="entry name" value="DUF7882"/>
</dbReference>
<dbReference type="AlphaFoldDB" id="A0AAU7W8J2"/>
<feature type="domain" description="DUF7882" evidence="1">
    <location>
        <begin position="1"/>
        <end position="91"/>
    </location>
</feature>
<name>A0AAU7W8J2_9MICO</name>
<evidence type="ECO:0000313" key="2">
    <source>
        <dbReference type="EMBL" id="XBX83037.1"/>
    </source>
</evidence>
<dbReference type="RefSeq" id="WP_350349053.1">
    <property type="nucleotide sequence ID" value="NZ_CP158374.1"/>
</dbReference>
<keyword evidence="2" id="KW-0436">Ligase</keyword>
<sequence>MGKLIYGARKIDVPDRPLAHLQAVMVDKLRRGETFSLTLSADGAQKTMIFGPSVQVMFEYASNRTPRLNRNWLKRLSEVGYAGDGLQLVAEPDDPDES</sequence>
<reference evidence="2" key="1">
    <citation type="submission" date="2024-05" db="EMBL/GenBank/DDBJ databases">
        <authorList>
            <person name="Yu L."/>
        </authorList>
    </citation>
    <scope>NUCLEOTIDE SEQUENCE</scope>
    <source>
        <strain evidence="2">G08B096</strain>
    </source>
</reference>